<gene>
    <name evidence="1" type="ORF">CWM47_31200</name>
</gene>
<dbReference type="AlphaFoldDB" id="A0A2K8Z7S1"/>
<organism evidence="1 2">
    <name type="scientific">Spirosoma pollinicola</name>
    <dbReference type="NCBI Taxonomy" id="2057025"/>
    <lineage>
        <taxon>Bacteria</taxon>
        <taxon>Pseudomonadati</taxon>
        <taxon>Bacteroidota</taxon>
        <taxon>Cytophagia</taxon>
        <taxon>Cytophagales</taxon>
        <taxon>Cytophagaceae</taxon>
        <taxon>Spirosoma</taxon>
    </lineage>
</organism>
<keyword evidence="2" id="KW-1185">Reference proteome</keyword>
<accession>A0A2K8Z7S1</accession>
<proteinExistence type="predicted"/>
<dbReference type="EMBL" id="CP025096">
    <property type="protein sequence ID" value="AUD05921.1"/>
    <property type="molecule type" value="Genomic_DNA"/>
</dbReference>
<sequence>MKLTELVAIHVGHTTLSPAMVRGFLQTPPRYRQWGVYCHLAPAFLDQLNATDLFEFYLRQYLIGRHKTSQAVLREVRTFVDHDPKGAYHLINYSLSNIRYQLLSLEWYELLPRLETARKRIVELAPEIDHQTRPLGSAFRENLSN</sequence>
<protein>
    <submittedName>
        <fullName evidence="1">Uncharacterized protein</fullName>
    </submittedName>
</protein>
<dbReference type="RefSeq" id="WP_100992472.1">
    <property type="nucleotide sequence ID" value="NZ_CP025096.1"/>
</dbReference>
<dbReference type="Proteomes" id="UP000232883">
    <property type="component" value="Chromosome"/>
</dbReference>
<evidence type="ECO:0000313" key="1">
    <source>
        <dbReference type="EMBL" id="AUD05921.1"/>
    </source>
</evidence>
<reference evidence="1 2" key="1">
    <citation type="submission" date="2017-11" db="EMBL/GenBank/DDBJ databases">
        <title>Taxonomic description and genome sequences of Spirosoma HA7 sp. nov., isolated from pollen microhabitat of Corylus avellana.</title>
        <authorList>
            <person name="Ambika Manirajan B."/>
            <person name="Suarez C."/>
            <person name="Ratering S."/>
            <person name="Geissler-Plaum R."/>
            <person name="Cardinale M."/>
            <person name="Sylvia S."/>
        </authorList>
    </citation>
    <scope>NUCLEOTIDE SEQUENCE [LARGE SCALE GENOMIC DNA]</scope>
    <source>
        <strain evidence="1 2">HA7</strain>
    </source>
</reference>
<evidence type="ECO:0000313" key="2">
    <source>
        <dbReference type="Proteomes" id="UP000232883"/>
    </source>
</evidence>
<name>A0A2K8Z7S1_9BACT</name>
<dbReference type="OrthoDB" id="971032at2"/>
<dbReference type="KEGG" id="spir:CWM47_31200"/>